<feature type="region of interest" description="Disordered" evidence="1">
    <location>
        <begin position="251"/>
        <end position="343"/>
    </location>
</feature>
<dbReference type="CTD" id="20241650"/>
<feature type="compositionally biased region" description="Polar residues" evidence="1">
    <location>
        <begin position="300"/>
        <end position="309"/>
    </location>
</feature>
<dbReference type="EMBL" id="KB199882">
    <property type="protein sequence ID" value="ESP04112.1"/>
    <property type="molecule type" value="Genomic_DNA"/>
</dbReference>
<feature type="compositionally biased region" description="Polar residues" evidence="1">
    <location>
        <begin position="260"/>
        <end position="290"/>
    </location>
</feature>
<feature type="compositionally biased region" description="Low complexity" evidence="1">
    <location>
        <begin position="311"/>
        <end position="320"/>
    </location>
</feature>
<gene>
    <name evidence="3" type="ORF">LOTGIDRAFT_171084</name>
</gene>
<feature type="region of interest" description="Disordered" evidence="1">
    <location>
        <begin position="82"/>
        <end position="124"/>
    </location>
</feature>
<feature type="compositionally biased region" description="Polar residues" evidence="1">
    <location>
        <begin position="97"/>
        <end position="106"/>
    </location>
</feature>
<accession>V4BEA8</accession>
<sequence>MKLFGLLVLVTTFRQSYSNVYADYGYSNPDSFEYLGDYGYEYGYPGIQYEGGTHGISSIPDSSFENTAGETIEVPKQFTNPETSHEIASHSGLEISSLPTTNQDSSAYVPHYPGTSQTHHVPQQHHVPQHINTGMTNPTTNNVHVNQNNQQYYHGQVNVPSQVPANPLPSTNTQNVNASSYYVDQYGYYRPVPASPSSPSSQHAQGIIFGVGSGEQTSSLEVQSPTTNPAKSSEVPVSDWVNYIKYNPSSIPFDGKYPAQRQSSSEIANTQQSVEPLVNSQSEESSSHEIPTQEPAVPTIQPSTTTTVAPNEAGSNENANQGGGGEEEEEEEEEGEESEYFFYRCDSTDLYGTVYFR</sequence>
<dbReference type="Proteomes" id="UP000030746">
    <property type="component" value="Unassembled WGS sequence"/>
</dbReference>
<feature type="compositionally biased region" description="Acidic residues" evidence="1">
    <location>
        <begin position="325"/>
        <end position="339"/>
    </location>
</feature>
<keyword evidence="4" id="KW-1185">Reference proteome</keyword>
<dbReference type="HOGENOM" id="CLU_776803_0_0_1"/>
<dbReference type="AlphaFoldDB" id="V4BEA8"/>
<proteinExistence type="predicted"/>
<name>V4BEA8_LOTGI</name>
<evidence type="ECO:0000313" key="4">
    <source>
        <dbReference type="Proteomes" id="UP000030746"/>
    </source>
</evidence>
<dbReference type="RefSeq" id="XP_009045197.1">
    <property type="nucleotide sequence ID" value="XM_009046949.1"/>
</dbReference>
<feature type="signal peptide" evidence="2">
    <location>
        <begin position="1"/>
        <end position="18"/>
    </location>
</feature>
<dbReference type="GeneID" id="20241650"/>
<dbReference type="KEGG" id="lgi:LOTGIDRAFT_171084"/>
<feature type="chain" id="PRO_5004717738" evidence="2">
    <location>
        <begin position="19"/>
        <end position="357"/>
    </location>
</feature>
<evidence type="ECO:0000256" key="2">
    <source>
        <dbReference type="SAM" id="SignalP"/>
    </source>
</evidence>
<keyword evidence="2" id="KW-0732">Signal</keyword>
<evidence type="ECO:0000313" key="3">
    <source>
        <dbReference type="EMBL" id="ESP04112.1"/>
    </source>
</evidence>
<organism evidence="3 4">
    <name type="scientific">Lottia gigantea</name>
    <name type="common">Giant owl limpet</name>
    <dbReference type="NCBI Taxonomy" id="225164"/>
    <lineage>
        <taxon>Eukaryota</taxon>
        <taxon>Metazoa</taxon>
        <taxon>Spiralia</taxon>
        <taxon>Lophotrochozoa</taxon>
        <taxon>Mollusca</taxon>
        <taxon>Gastropoda</taxon>
        <taxon>Patellogastropoda</taxon>
        <taxon>Lottioidea</taxon>
        <taxon>Lottiidae</taxon>
        <taxon>Lottia</taxon>
    </lineage>
</organism>
<reference evidence="3 4" key="1">
    <citation type="journal article" date="2013" name="Nature">
        <title>Insights into bilaterian evolution from three spiralian genomes.</title>
        <authorList>
            <person name="Simakov O."/>
            <person name="Marletaz F."/>
            <person name="Cho S.J."/>
            <person name="Edsinger-Gonzales E."/>
            <person name="Havlak P."/>
            <person name="Hellsten U."/>
            <person name="Kuo D.H."/>
            <person name="Larsson T."/>
            <person name="Lv J."/>
            <person name="Arendt D."/>
            <person name="Savage R."/>
            <person name="Osoegawa K."/>
            <person name="de Jong P."/>
            <person name="Grimwood J."/>
            <person name="Chapman J.A."/>
            <person name="Shapiro H."/>
            <person name="Aerts A."/>
            <person name="Otillar R.P."/>
            <person name="Terry A.Y."/>
            <person name="Boore J.L."/>
            <person name="Grigoriev I.V."/>
            <person name="Lindberg D.R."/>
            <person name="Seaver E.C."/>
            <person name="Weisblat D.A."/>
            <person name="Putnam N.H."/>
            <person name="Rokhsar D.S."/>
        </authorList>
    </citation>
    <scope>NUCLEOTIDE SEQUENCE [LARGE SCALE GENOMIC DNA]</scope>
</reference>
<protein>
    <submittedName>
        <fullName evidence="3">Uncharacterized protein</fullName>
    </submittedName>
</protein>
<evidence type="ECO:0000256" key="1">
    <source>
        <dbReference type="SAM" id="MobiDB-lite"/>
    </source>
</evidence>